<feature type="region of interest" description="Disordered" evidence="1">
    <location>
        <begin position="1"/>
        <end position="29"/>
    </location>
</feature>
<name>B0DTH7_LACBS</name>
<keyword evidence="3" id="KW-1185">Reference proteome</keyword>
<evidence type="ECO:0000313" key="2">
    <source>
        <dbReference type="EMBL" id="EDR02114.1"/>
    </source>
</evidence>
<dbReference type="RefSeq" id="XP_001887271.1">
    <property type="nucleotide sequence ID" value="XM_001887236.1"/>
</dbReference>
<dbReference type="GeneID" id="6082902"/>
<dbReference type="HOGENOM" id="CLU_1133755_0_0_1"/>
<dbReference type="KEGG" id="lbc:LACBIDRAFT_310030"/>
<dbReference type="OrthoDB" id="3056352at2759"/>
<dbReference type="InParanoid" id="B0DTH7"/>
<dbReference type="AlphaFoldDB" id="B0DTH7"/>
<evidence type="ECO:0000313" key="3">
    <source>
        <dbReference type="Proteomes" id="UP000001194"/>
    </source>
</evidence>
<dbReference type="Proteomes" id="UP000001194">
    <property type="component" value="Unassembled WGS sequence"/>
</dbReference>
<sequence>MSNHRRNLLSSQVHEPAKPRQRTSHTPAQKAEYRRVTYGLPSPLDNWIACSLDFASEPLAGDGFCAGNFLVQDYVTCTVKVVKVEGEIEELFQDPHTFTLYLTVHLHPSSGFLVYYWTSPTVILASYTGTGNELNAPDWVTLVSNPRSFRQPQTHIIELLMIFAAQLENERLSRRVLAWCFAVSRPSYTHLWRSPSLTSSWSASPRNLRSHKTRASALTYEQSQERRLLLNQSPSWTSTARRRQM</sequence>
<dbReference type="EMBL" id="DS547133">
    <property type="protein sequence ID" value="EDR02114.1"/>
    <property type="molecule type" value="Genomic_DNA"/>
</dbReference>
<proteinExistence type="predicted"/>
<gene>
    <name evidence="2" type="ORF">LACBIDRAFT_310030</name>
</gene>
<protein>
    <submittedName>
        <fullName evidence="2">Predicted protein</fullName>
    </submittedName>
</protein>
<organism evidence="3">
    <name type="scientific">Laccaria bicolor (strain S238N-H82 / ATCC MYA-4686)</name>
    <name type="common">Bicoloured deceiver</name>
    <name type="synonym">Laccaria laccata var. bicolor</name>
    <dbReference type="NCBI Taxonomy" id="486041"/>
    <lineage>
        <taxon>Eukaryota</taxon>
        <taxon>Fungi</taxon>
        <taxon>Dikarya</taxon>
        <taxon>Basidiomycota</taxon>
        <taxon>Agaricomycotina</taxon>
        <taxon>Agaricomycetes</taxon>
        <taxon>Agaricomycetidae</taxon>
        <taxon>Agaricales</taxon>
        <taxon>Agaricineae</taxon>
        <taxon>Hydnangiaceae</taxon>
        <taxon>Laccaria</taxon>
    </lineage>
</organism>
<reference evidence="2 3" key="1">
    <citation type="journal article" date="2008" name="Nature">
        <title>The genome of Laccaria bicolor provides insights into mycorrhizal symbiosis.</title>
        <authorList>
            <person name="Martin F."/>
            <person name="Aerts A."/>
            <person name="Ahren D."/>
            <person name="Brun A."/>
            <person name="Danchin E.G.J."/>
            <person name="Duchaussoy F."/>
            <person name="Gibon J."/>
            <person name="Kohler A."/>
            <person name="Lindquist E."/>
            <person name="Pereda V."/>
            <person name="Salamov A."/>
            <person name="Shapiro H.J."/>
            <person name="Wuyts J."/>
            <person name="Blaudez D."/>
            <person name="Buee M."/>
            <person name="Brokstein P."/>
            <person name="Canbaeck B."/>
            <person name="Cohen D."/>
            <person name="Courty P.E."/>
            <person name="Coutinho P.M."/>
            <person name="Delaruelle C."/>
            <person name="Detter J.C."/>
            <person name="Deveau A."/>
            <person name="DiFazio S."/>
            <person name="Duplessis S."/>
            <person name="Fraissinet-Tachet L."/>
            <person name="Lucic E."/>
            <person name="Frey-Klett P."/>
            <person name="Fourrey C."/>
            <person name="Feussner I."/>
            <person name="Gay G."/>
            <person name="Grimwood J."/>
            <person name="Hoegger P.J."/>
            <person name="Jain P."/>
            <person name="Kilaru S."/>
            <person name="Labbe J."/>
            <person name="Lin Y.C."/>
            <person name="Legue V."/>
            <person name="Le Tacon F."/>
            <person name="Marmeisse R."/>
            <person name="Melayah D."/>
            <person name="Montanini B."/>
            <person name="Muratet M."/>
            <person name="Nehls U."/>
            <person name="Niculita-Hirzel H."/>
            <person name="Oudot-Le Secq M.P."/>
            <person name="Peter M."/>
            <person name="Quesneville H."/>
            <person name="Rajashekar B."/>
            <person name="Reich M."/>
            <person name="Rouhier N."/>
            <person name="Schmutz J."/>
            <person name="Yin T."/>
            <person name="Chalot M."/>
            <person name="Henrissat B."/>
            <person name="Kuees U."/>
            <person name="Lucas S."/>
            <person name="Van de Peer Y."/>
            <person name="Podila G.K."/>
            <person name="Polle A."/>
            <person name="Pukkila P.J."/>
            <person name="Richardson P.M."/>
            <person name="Rouze P."/>
            <person name="Sanders I.R."/>
            <person name="Stajich J.E."/>
            <person name="Tunlid A."/>
            <person name="Tuskan G."/>
            <person name="Grigoriev I.V."/>
        </authorList>
    </citation>
    <scope>NUCLEOTIDE SEQUENCE [LARGE SCALE GENOMIC DNA]</scope>
    <source>
        <strain evidence="3">S238N-H82 / ATCC MYA-4686</strain>
    </source>
</reference>
<evidence type="ECO:0000256" key="1">
    <source>
        <dbReference type="SAM" id="MobiDB-lite"/>
    </source>
</evidence>
<accession>B0DTH7</accession>